<dbReference type="Pfam" id="PF00270">
    <property type="entry name" value="DEAD"/>
    <property type="match status" value="1"/>
</dbReference>
<evidence type="ECO:0000256" key="1">
    <source>
        <dbReference type="ARBA" id="ARBA00022741"/>
    </source>
</evidence>
<evidence type="ECO:0000313" key="8">
    <source>
        <dbReference type="EMBL" id="KAH8996853.1"/>
    </source>
</evidence>
<reference evidence="8" key="1">
    <citation type="submission" date="2022-01" db="EMBL/GenBank/DDBJ databases">
        <title>Comparative genomics reveals a dynamic genome evolution in the ectomycorrhizal milk-cap (Lactarius) mushrooms.</title>
        <authorList>
            <consortium name="DOE Joint Genome Institute"/>
            <person name="Lebreton A."/>
            <person name="Tang N."/>
            <person name="Kuo A."/>
            <person name="LaButti K."/>
            <person name="Drula E."/>
            <person name="Barry K."/>
            <person name="Clum A."/>
            <person name="Lipzen A."/>
            <person name="Mousain D."/>
            <person name="Ng V."/>
            <person name="Wang R."/>
            <person name="Wang X."/>
            <person name="Dai Y."/>
            <person name="Henrissat B."/>
            <person name="Grigoriev I.V."/>
            <person name="Guerin-Laguette A."/>
            <person name="Yu F."/>
            <person name="Martin F.M."/>
        </authorList>
    </citation>
    <scope>NUCLEOTIDE SEQUENCE</scope>
    <source>
        <strain evidence="8">QP</strain>
    </source>
</reference>
<dbReference type="Gene3D" id="3.40.50.300">
    <property type="entry name" value="P-loop containing nucleotide triphosphate hydrolases"/>
    <property type="match status" value="2"/>
</dbReference>
<dbReference type="GO" id="GO:0005737">
    <property type="term" value="C:cytoplasm"/>
    <property type="evidence" value="ECO:0007669"/>
    <property type="project" value="TreeGrafter"/>
</dbReference>
<dbReference type="InterPro" id="IPR027417">
    <property type="entry name" value="P-loop_NTPase"/>
</dbReference>
<gene>
    <name evidence="8" type="ORF">EDB92DRAFT_1793741</name>
</gene>
<organism evidence="8 9">
    <name type="scientific">Lactarius akahatsu</name>
    <dbReference type="NCBI Taxonomy" id="416441"/>
    <lineage>
        <taxon>Eukaryota</taxon>
        <taxon>Fungi</taxon>
        <taxon>Dikarya</taxon>
        <taxon>Basidiomycota</taxon>
        <taxon>Agaricomycotina</taxon>
        <taxon>Agaricomycetes</taxon>
        <taxon>Russulales</taxon>
        <taxon>Russulaceae</taxon>
        <taxon>Lactarius</taxon>
    </lineage>
</organism>
<evidence type="ECO:0000256" key="5">
    <source>
        <dbReference type="SAM" id="MobiDB-lite"/>
    </source>
</evidence>
<accession>A0AAD4LMA6</accession>
<feature type="region of interest" description="Disordered" evidence="5">
    <location>
        <begin position="543"/>
        <end position="582"/>
    </location>
</feature>
<dbReference type="InterPro" id="IPR055124">
    <property type="entry name" value="PIN-like_DDX60"/>
</dbReference>
<dbReference type="Proteomes" id="UP001201163">
    <property type="component" value="Unassembled WGS sequence"/>
</dbReference>
<feature type="domain" description="Helicase C-terminal" evidence="7">
    <location>
        <begin position="1238"/>
        <end position="1382"/>
    </location>
</feature>
<dbReference type="SUPFAM" id="SSF52540">
    <property type="entry name" value="P-loop containing nucleoside triphosphate hydrolases"/>
    <property type="match status" value="1"/>
</dbReference>
<dbReference type="PANTHER" id="PTHR44533:SF4">
    <property type="entry name" value="DEAD_H RNA HELICASE, PUTATIVE-RELATED"/>
    <property type="match status" value="1"/>
</dbReference>
<feature type="compositionally biased region" description="Basic and acidic residues" evidence="5">
    <location>
        <begin position="1199"/>
        <end position="1211"/>
    </location>
</feature>
<dbReference type="PROSITE" id="PS51192">
    <property type="entry name" value="HELICASE_ATP_BIND_1"/>
    <property type="match status" value="1"/>
</dbReference>
<feature type="domain" description="Helicase ATP-binding" evidence="6">
    <location>
        <begin position="786"/>
        <end position="954"/>
    </location>
</feature>
<feature type="region of interest" description="Disordered" evidence="5">
    <location>
        <begin position="1702"/>
        <end position="1752"/>
    </location>
</feature>
<dbReference type="GO" id="GO:0004386">
    <property type="term" value="F:helicase activity"/>
    <property type="evidence" value="ECO:0007669"/>
    <property type="project" value="UniProtKB-KW"/>
</dbReference>
<dbReference type="FunFam" id="3.40.50.300:FF:001039">
    <property type="entry name" value="ATP-dependent RNA helicase DDX60"/>
    <property type="match status" value="1"/>
</dbReference>
<dbReference type="SMART" id="SM00487">
    <property type="entry name" value="DEXDc"/>
    <property type="match status" value="1"/>
</dbReference>
<keyword evidence="2 8" id="KW-0378">Hydrolase</keyword>
<keyword evidence="1" id="KW-0547">Nucleotide-binding</keyword>
<dbReference type="InterPro" id="IPR001650">
    <property type="entry name" value="Helicase_C-like"/>
</dbReference>
<dbReference type="Pfam" id="PF00271">
    <property type="entry name" value="Helicase_C"/>
    <property type="match status" value="1"/>
</dbReference>
<evidence type="ECO:0000256" key="2">
    <source>
        <dbReference type="ARBA" id="ARBA00022801"/>
    </source>
</evidence>
<comment type="caution">
    <text evidence="8">The sequence shown here is derived from an EMBL/GenBank/DDBJ whole genome shotgun (WGS) entry which is preliminary data.</text>
</comment>
<dbReference type="EMBL" id="JAKELL010000008">
    <property type="protein sequence ID" value="KAH8996853.1"/>
    <property type="molecule type" value="Genomic_DNA"/>
</dbReference>
<dbReference type="InterPro" id="IPR052431">
    <property type="entry name" value="SKI2_subfamily_helicases"/>
</dbReference>
<dbReference type="GO" id="GO:0003676">
    <property type="term" value="F:nucleic acid binding"/>
    <property type="evidence" value="ECO:0007669"/>
    <property type="project" value="InterPro"/>
</dbReference>
<dbReference type="Pfam" id="PF26076">
    <property type="entry name" value="WHD_DDX60"/>
    <property type="match status" value="1"/>
</dbReference>
<feature type="region of interest" description="Disordered" evidence="5">
    <location>
        <begin position="1182"/>
        <end position="1225"/>
    </location>
</feature>
<proteinExistence type="predicted"/>
<name>A0AAD4LMA6_9AGAM</name>
<dbReference type="Pfam" id="PF23002">
    <property type="entry name" value="PIN-like_DDX60"/>
    <property type="match status" value="1"/>
</dbReference>
<evidence type="ECO:0000256" key="4">
    <source>
        <dbReference type="ARBA" id="ARBA00022840"/>
    </source>
</evidence>
<evidence type="ECO:0000313" key="9">
    <source>
        <dbReference type="Proteomes" id="UP001201163"/>
    </source>
</evidence>
<dbReference type="PROSITE" id="PS51194">
    <property type="entry name" value="HELICASE_CTER"/>
    <property type="match status" value="1"/>
</dbReference>
<evidence type="ECO:0000259" key="7">
    <source>
        <dbReference type="PROSITE" id="PS51194"/>
    </source>
</evidence>
<evidence type="ECO:0000259" key="6">
    <source>
        <dbReference type="PROSITE" id="PS51192"/>
    </source>
</evidence>
<evidence type="ECO:0000256" key="3">
    <source>
        <dbReference type="ARBA" id="ARBA00022806"/>
    </source>
</evidence>
<dbReference type="InterPro" id="IPR011545">
    <property type="entry name" value="DEAD/DEAH_box_helicase_dom"/>
</dbReference>
<protein>
    <submittedName>
        <fullName evidence="8">P-loop containing nucleoside triphosphate hydrolase protein</fullName>
    </submittedName>
</protein>
<dbReference type="InterPro" id="IPR014001">
    <property type="entry name" value="Helicase_ATP-bd"/>
</dbReference>
<dbReference type="SMART" id="SM00490">
    <property type="entry name" value="HELICc"/>
    <property type="match status" value="1"/>
</dbReference>
<keyword evidence="3" id="KW-0347">Helicase</keyword>
<sequence>MNAVQALKYIDDKWYKRITGKKARWMDLIGDYAGNERFILDGESLLQQVLDDPLLALARPGNPSFQTLHAINSLERLLSDMLKRSAVFDIAFLLISSRSDTRHLTLKGDTDFLVSSRSLARALLFSHLAEHAPGMGLDIYAFSSLADPAWVVYQQRTKPMFVMLNDGGTPAEDDHDVATHVLIQRNFIFGLLTSGIAVTLLHGAEFRDSKIFSFVFEGRFGLETRKSFLPALWSAVQVGATKLDEKWKHQFPRVPLAPLRVSPPGSNDLDIFLKKVLDHLVLHYDERTHLFWELTSLFFLHIMVLQTLPVSERARQLETINDDIEAVLIQTFLPDLYSVIAAFVLKSNHFVDIDGRIFVAILHCATSGDHLPTHALEALVGPEISSRLETVWKSTNAPPPDLSKLLVYRPTHENSESESSSTASDEEDTSFMLLPFHNEVFNDELVAVHVTVADQGQALSSPRLEFSQNIPFSDTKNWHANHRTILPKHQGGEAANIGERARRKQLKRDQRFMSQMQRLATTLTGASGKTLQQILIPPTGRKVSEIVDDPSLGGPKRGKKEDKKGLATHQIKGKPNALSARDRIRQEHAREKRVKEDSSSQEWWVEQLRQVEKMASRDLKISALHGLLRNPRTDTGWLNVEVRLYNLHITIQQWIAEPEPDAPAVHDRYTVSVMRTVKELYTHDFLTETTLGVLASIMAALGFTDYISPLEDDASNRLQPDRDLAFSFVKLLKSKSHKPVYKFMTIKEDPVIWQLRVFGEYMDRSMDSAPDPRVGFQPDAWQREVLDCLDQPKSSLITAPTSAGKTFISFYAMEKILRESDDGIIVYVAPTKALVNQVAAEVYARFRKEVDGRTCWAIRTRDYRVHDSQKCQIFVTVPEMLGIMLLSPPLARTWTPRIRRIILDEIHTIGQHEGGTVWEQIILLAPCPIIGLSATIGEPEKFNAWLESVQRSKGFVHKFIHHPHRYSHLRKFAYFPQLLRKDEPFLGLDGGSPPTEMMRFIHPVSTLSFGGTMPPDLSLEAPDLLRLHEVLKGSQGDAYAERLDPTAFFSGNKFIRQKDVLGYETEIKNILARLVVDPDALDPSSPLQRVVRHIQDPVIMQTSKARLNTPPNHSGFMSGLIHLLSDLKAENSLPALLFNFDRHECQLMAEQVLDTLERAEEVWRDQSPEWKHKVSQWKAWQARQKDKQRAAQKASARKKNQDDRDDGRQQSEELTWESYFDPRDPSPQFSFAGTSAYPKEELLEDITELNRWTSTPESLVKALRRGVAVHHSGLNKTYRVLVERLFRVGFLRVVIATGTLALGINAPTKASVFCGDSPFLTALTFRQCAGRAGRRGFDLLGRVIFYGISLDRIYRILLSRLPRLTGTFPLSSTMVLRLFDLLDGSNYAPYAVDAIRSILRLPHISFGSDVGKSQLLHHLRFSIDYLRRAHLLDQAGKPINLFGIAAHLYYTEPGNLATTALLQSGVIHGICSQPDTIQAERDFVVLLCHIFGRKYLPQVYASASNVRDLIQKGPSRVVLPPLHPEARAFLIGHQKETLGIFSAYALAFSSQHANELGPDDRLPLSGITFGPSDISTCPRTALFAHLSQTAVRPKARSLFVATSGHGDAFGGVGELVRTVRRGVHLNEHSIPTVESILDPELPLNAYLYDFFVHGQVDALVNMNGIRRGDVWYDLEAFQLVLVTIRGDLENLLLKTSRDSVRAAERDDDTVDAGDSGYHSLDPTGRGEEEEAGGSDGEGGEADRDPAAFTRPRGVPDRDWRVYEIVNKITNEFDVKFKAMWA</sequence>
<dbReference type="PANTHER" id="PTHR44533">
    <property type="entry name" value="DEAD/H RNA HELICASE, PUTATIVE-RELATED"/>
    <property type="match status" value="1"/>
</dbReference>
<dbReference type="GO" id="GO:0005524">
    <property type="term" value="F:ATP binding"/>
    <property type="evidence" value="ECO:0007669"/>
    <property type="project" value="UniProtKB-KW"/>
</dbReference>
<dbReference type="GO" id="GO:0016787">
    <property type="term" value="F:hydrolase activity"/>
    <property type="evidence" value="ECO:0007669"/>
    <property type="project" value="UniProtKB-KW"/>
</dbReference>
<keyword evidence="9" id="KW-1185">Reference proteome</keyword>
<dbReference type="InterPro" id="IPR059032">
    <property type="entry name" value="WHD_DDX60"/>
</dbReference>
<keyword evidence="4" id="KW-0067">ATP-binding</keyword>